<evidence type="ECO:0000259" key="3">
    <source>
        <dbReference type="PROSITE" id="PS51186"/>
    </source>
</evidence>
<keyword evidence="1 4" id="KW-0808">Transferase</keyword>
<gene>
    <name evidence="4" type="ORF">ABQ292_21635</name>
</gene>
<dbReference type="Pfam" id="PF06108">
    <property type="entry name" value="DUF952"/>
    <property type="match status" value="1"/>
</dbReference>
<dbReference type="SUPFAM" id="SSF56399">
    <property type="entry name" value="ADP-ribosylation"/>
    <property type="match status" value="1"/>
</dbReference>
<dbReference type="Gene3D" id="3.20.170.20">
    <property type="entry name" value="Protein of unknown function DUF952"/>
    <property type="match status" value="1"/>
</dbReference>
<dbReference type="RefSeq" id="WP_369209779.1">
    <property type="nucleotide sequence ID" value="NZ_JBFNXQ010000097.1"/>
</dbReference>
<comment type="caution">
    <text evidence="4">The sequence shown here is derived from an EMBL/GenBank/DDBJ whole genome shotgun (WGS) entry which is preliminary data.</text>
</comment>
<reference evidence="4 5" key="1">
    <citation type="submission" date="2024-06" db="EMBL/GenBank/DDBJ databases">
        <title>Draft genome sequence of Geodermatophilus badlandi, a novel member of the Geodermatophilaceae isolated from badland sedimentary rocks in the Red desert, Wyoming, USA.</title>
        <authorList>
            <person name="Ben Tekaya S."/>
            <person name="Nouioui I."/>
            <person name="Flores G.M."/>
            <person name="Shaal M.N."/>
            <person name="Bredoire F."/>
            <person name="Basile F."/>
            <person name="Van Diepen L."/>
            <person name="Ward N.L."/>
        </authorList>
    </citation>
    <scope>NUCLEOTIDE SEQUENCE [LARGE SCALE GENOMIC DNA]</scope>
    <source>
        <strain evidence="4 5">WL48A</strain>
    </source>
</reference>
<sequence length="380" mass="40047">MSPLLHLCEPATWRAALAAGALRPPSLAGTGFVHLSHPEQVHLPAARLFPGRRDLVLLVVDPARLADPVREEPGVPGDPDGLRFPHLFGPLPTAAVVAVVPYRPPAEPVLPRPDDALGRALALSLSLRTRRAAEVRDVPGGVAVLDPRFRCSRDDNRLVLWEPVAAATVAAAATGAGLPHPAATLTWTGADGVAADLAGRGWQVEQVLVMARSATPPLPGRRAEEVDQRAVHALWEAGWRRDLAGEPDLDEVVAQLVGREHRNDAVVAVTDLAVREEGRVVAAGQLRVDGATAAVESVVTEPAARGRGHGDAVLAAALDRAAASGCDLVVLEAAADDWPWHWYARRGFDTVGSTWEVTAPRARLGAVVDQAGGATHDSSR</sequence>
<dbReference type="Gene3D" id="3.40.630.30">
    <property type="match status" value="1"/>
</dbReference>
<keyword evidence="2 4" id="KW-0012">Acyltransferase</keyword>
<dbReference type="InterPro" id="IPR009297">
    <property type="entry name" value="DUF952"/>
</dbReference>
<evidence type="ECO:0000313" key="5">
    <source>
        <dbReference type="Proteomes" id="UP001560045"/>
    </source>
</evidence>
<dbReference type="Pfam" id="PF00583">
    <property type="entry name" value="Acetyltransf_1"/>
    <property type="match status" value="1"/>
</dbReference>
<dbReference type="EMBL" id="JBFNXQ010000097">
    <property type="protein sequence ID" value="MEX5720964.1"/>
    <property type="molecule type" value="Genomic_DNA"/>
</dbReference>
<evidence type="ECO:0000256" key="2">
    <source>
        <dbReference type="ARBA" id="ARBA00023315"/>
    </source>
</evidence>
<dbReference type="Proteomes" id="UP001560045">
    <property type="component" value="Unassembled WGS sequence"/>
</dbReference>
<dbReference type="InterPro" id="IPR016181">
    <property type="entry name" value="Acyl_CoA_acyltransferase"/>
</dbReference>
<dbReference type="InterPro" id="IPR050832">
    <property type="entry name" value="Bact_Acetyltransf"/>
</dbReference>
<evidence type="ECO:0000256" key="1">
    <source>
        <dbReference type="ARBA" id="ARBA00022679"/>
    </source>
</evidence>
<proteinExistence type="predicted"/>
<dbReference type="InterPro" id="IPR000182">
    <property type="entry name" value="GNAT_dom"/>
</dbReference>
<dbReference type="PROSITE" id="PS51186">
    <property type="entry name" value="GNAT"/>
    <property type="match status" value="1"/>
</dbReference>
<name>A0ABV3XK60_9ACTN</name>
<keyword evidence="5" id="KW-1185">Reference proteome</keyword>
<dbReference type="PANTHER" id="PTHR43877">
    <property type="entry name" value="AMINOALKYLPHOSPHONATE N-ACETYLTRANSFERASE-RELATED-RELATED"/>
    <property type="match status" value="1"/>
</dbReference>
<dbReference type="EC" id="2.3.1.-" evidence="4"/>
<dbReference type="SUPFAM" id="SSF55729">
    <property type="entry name" value="Acyl-CoA N-acyltransferases (Nat)"/>
    <property type="match status" value="1"/>
</dbReference>
<feature type="domain" description="N-acetyltransferase" evidence="3">
    <location>
        <begin position="218"/>
        <end position="374"/>
    </location>
</feature>
<protein>
    <submittedName>
        <fullName evidence="4">GNAT family N-acetyltransferase</fullName>
        <ecNumber evidence="4">2.3.1.-</ecNumber>
    </submittedName>
</protein>
<dbReference type="GO" id="GO:0016746">
    <property type="term" value="F:acyltransferase activity"/>
    <property type="evidence" value="ECO:0007669"/>
    <property type="project" value="UniProtKB-KW"/>
</dbReference>
<organism evidence="4 5">
    <name type="scientific">Geodermatophilus maliterrae</name>
    <dbReference type="NCBI Taxonomy" id="3162531"/>
    <lineage>
        <taxon>Bacteria</taxon>
        <taxon>Bacillati</taxon>
        <taxon>Actinomycetota</taxon>
        <taxon>Actinomycetes</taxon>
        <taxon>Geodermatophilales</taxon>
        <taxon>Geodermatophilaceae</taxon>
        <taxon>Geodermatophilus</taxon>
    </lineage>
</organism>
<accession>A0ABV3XK60</accession>
<evidence type="ECO:0000313" key="4">
    <source>
        <dbReference type="EMBL" id="MEX5720964.1"/>
    </source>
</evidence>